<dbReference type="InterPro" id="IPR015421">
    <property type="entry name" value="PyrdxlP-dep_Trfase_major"/>
</dbReference>
<evidence type="ECO:0000256" key="16">
    <source>
        <dbReference type="PIRSR" id="PIRSR602129-50"/>
    </source>
</evidence>
<evidence type="ECO:0000256" key="4">
    <source>
        <dbReference type="ARBA" id="ARBA00004991"/>
    </source>
</evidence>
<gene>
    <name evidence="18" type="primary">SGPL1</name>
</gene>
<evidence type="ECO:0000313" key="18">
    <source>
        <dbReference type="EMBL" id="CDW39132.1"/>
    </source>
</evidence>
<feature type="modified residue" description="N6-(pyridoxal phosphate)lysine" evidence="16">
    <location>
        <position position="344"/>
    </location>
</feature>
<dbReference type="SUPFAM" id="SSF53383">
    <property type="entry name" value="PLP-dependent transferases"/>
    <property type="match status" value="1"/>
</dbReference>
<dbReference type="GO" id="GO:0005789">
    <property type="term" value="C:endoplasmic reticulum membrane"/>
    <property type="evidence" value="ECO:0007669"/>
    <property type="project" value="UniProtKB-SubCell"/>
</dbReference>
<keyword evidence="5" id="KW-0812">Transmembrane</keyword>
<dbReference type="PANTHER" id="PTHR42735:SF6">
    <property type="entry name" value="SPHINGOSINE-1-PHOSPHATE LYASE 1"/>
    <property type="match status" value="1"/>
</dbReference>
<dbReference type="GO" id="GO:0030170">
    <property type="term" value="F:pyridoxal phosphate binding"/>
    <property type="evidence" value="ECO:0007669"/>
    <property type="project" value="InterPro"/>
</dbReference>
<evidence type="ECO:0000256" key="3">
    <source>
        <dbReference type="ARBA" id="ARBA00004760"/>
    </source>
</evidence>
<dbReference type="GO" id="GO:0030149">
    <property type="term" value="P:sphingolipid catabolic process"/>
    <property type="evidence" value="ECO:0007669"/>
    <property type="project" value="TreeGrafter"/>
</dbReference>
<dbReference type="EMBL" id="HACA01021771">
    <property type="protein sequence ID" value="CDW39132.1"/>
    <property type="molecule type" value="Transcribed_RNA"/>
</dbReference>
<proteinExistence type="inferred from homology"/>
<evidence type="ECO:0000256" key="5">
    <source>
        <dbReference type="ARBA" id="ARBA00022692"/>
    </source>
</evidence>
<dbReference type="EC" id="4.1.2.27" evidence="14"/>
<comment type="pathway">
    <text evidence="4">Sphingolipid metabolism.</text>
</comment>
<keyword evidence="10" id="KW-0443">Lipid metabolism</keyword>
<evidence type="ECO:0000256" key="9">
    <source>
        <dbReference type="ARBA" id="ARBA00022989"/>
    </source>
</evidence>
<keyword evidence="12 17" id="KW-0456">Lyase</keyword>
<evidence type="ECO:0000256" key="11">
    <source>
        <dbReference type="ARBA" id="ARBA00023136"/>
    </source>
</evidence>
<dbReference type="InterPro" id="IPR015422">
    <property type="entry name" value="PyrdxlP-dep_Trfase_small"/>
</dbReference>
<comment type="subcellular location">
    <subcellularLocation>
        <location evidence="2">Endoplasmic reticulum membrane</location>
        <topology evidence="2">Single-pass membrane protein</topology>
    </subcellularLocation>
</comment>
<reference evidence="18" key="1">
    <citation type="submission" date="2014-05" db="EMBL/GenBank/DDBJ databases">
        <authorList>
            <person name="Chronopoulou M."/>
        </authorList>
    </citation>
    <scope>NUCLEOTIDE SEQUENCE</scope>
    <source>
        <tissue evidence="18">Whole organism</tissue>
    </source>
</reference>
<evidence type="ECO:0000256" key="10">
    <source>
        <dbReference type="ARBA" id="ARBA00023098"/>
    </source>
</evidence>
<dbReference type="Gene3D" id="3.40.640.10">
    <property type="entry name" value="Type I PLP-dependent aspartate aminotransferase-like (Major domain)"/>
    <property type="match status" value="1"/>
</dbReference>
<accession>A0A0K2UMN7</accession>
<dbReference type="Gene3D" id="3.90.1150.10">
    <property type="entry name" value="Aspartate Aminotransferase, domain 1"/>
    <property type="match status" value="1"/>
</dbReference>
<protein>
    <recommendedName>
        <fullName evidence="14">sphinganine-1-phosphate aldolase</fullName>
        <ecNumber evidence="14">4.1.2.27</ecNumber>
    </recommendedName>
    <alternativeName>
        <fullName evidence="15">Sphingosine-1-phosphate aldolase</fullName>
    </alternativeName>
</protein>
<dbReference type="OrthoDB" id="10254570at2759"/>
<organism evidence="18">
    <name type="scientific">Lepeophtheirus salmonis</name>
    <name type="common">Salmon louse</name>
    <name type="synonym">Caligus salmonis</name>
    <dbReference type="NCBI Taxonomy" id="72036"/>
    <lineage>
        <taxon>Eukaryota</taxon>
        <taxon>Metazoa</taxon>
        <taxon>Ecdysozoa</taxon>
        <taxon>Arthropoda</taxon>
        <taxon>Crustacea</taxon>
        <taxon>Multicrustacea</taxon>
        <taxon>Hexanauplia</taxon>
        <taxon>Copepoda</taxon>
        <taxon>Siphonostomatoida</taxon>
        <taxon>Caligidae</taxon>
        <taxon>Lepeophtheirus</taxon>
    </lineage>
</organism>
<comment type="similarity">
    <text evidence="13">Belongs to the group II decarboxylase family. Sphingosine-1-phosphate lyase subfamily.</text>
</comment>
<comment type="cofactor">
    <cofactor evidence="1 16 17">
        <name>pyridoxal 5'-phosphate</name>
        <dbReference type="ChEBI" id="CHEBI:597326"/>
    </cofactor>
</comment>
<dbReference type="Pfam" id="PF00282">
    <property type="entry name" value="Pyridoxal_deC"/>
    <property type="match status" value="1"/>
</dbReference>
<evidence type="ECO:0000256" key="12">
    <source>
        <dbReference type="ARBA" id="ARBA00023239"/>
    </source>
</evidence>
<evidence type="ECO:0000256" key="15">
    <source>
        <dbReference type="ARBA" id="ARBA00042568"/>
    </source>
</evidence>
<keyword evidence="7 16" id="KW-0663">Pyridoxal phosphate</keyword>
<dbReference type="CDD" id="cd06450">
    <property type="entry name" value="DOPA_deC_like"/>
    <property type="match status" value="1"/>
</dbReference>
<dbReference type="FunFam" id="6.10.140.2150:FF:000001">
    <property type="entry name" value="Sphingosine-1-phosphate lyase 1"/>
    <property type="match status" value="1"/>
</dbReference>
<keyword evidence="11" id="KW-0472">Membrane</keyword>
<evidence type="ECO:0000256" key="1">
    <source>
        <dbReference type="ARBA" id="ARBA00001933"/>
    </source>
</evidence>
<dbReference type="InterPro" id="IPR050477">
    <property type="entry name" value="GrpII_AminoAcid_Decarb"/>
</dbReference>
<evidence type="ECO:0000256" key="2">
    <source>
        <dbReference type="ARBA" id="ARBA00004389"/>
    </source>
</evidence>
<name>A0A0K2UMN7_LEPSM</name>
<keyword evidence="8" id="KW-0746">Sphingolipid metabolism</keyword>
<dbReference type="PANTHER" id="PTHR42735">
    <property type="match status" value="1"/>
</dbReference>
<dbReference type="InterPro" id="IPR015424">
    <property type="entry name" value="PyrdxlP-dep_Trfase"/>
</dbReference>
<comment type="pathway">
    <text evidence="3">Lipid metabolism; sphingolipid metabolism.</text>
</comment>
<evidence type="ECO:0000256" key="6">
    <source>
        <dbReference type="ARBA" id="ARBA00022824"/>
    </source>
</evidence>
<dbReference type="GO" id="GO:0008117">
    <property type="term" value="F:sphinganine-1-phosphate aldolase activity"/>
    <property type="evidence" value="ECO:0007669"/>
    <property type="project" value="UniProtKB-EC"/>
</dbReference>
<dbReference type="InterPro" id="IPR002129">
    <property type="entry name" value="PyrdxlP-dep_de-COase"/>
</dbReference>
<evidence type="ECO:0000256" key="14">
    <source>
        <dbReference type="ARBA" id="ARBA00038965"/>
    </source>
</evidence>
<dbReference type="AlphaFoldDB" id="A0A0K2UMN7"/>
<evidence type="ECO:0000256" key="7">
    <source>
        <dbReference type="ARBA" id="ARBA00022898"/>
    </source>
</evidence>
<dbReference type="GO" id="GO:0019752">
    <property type="term" value="P:carboxylic acid metabolic process"/>
    <property type="evidence" value="ECO:0007669"/>
    <property type="project" value="InterPro"/>
</dbReference>
<keyword evidence="9" id="KW-1133">Transmembrane helix</keyword>
<evidence type="ECO:0000256" key="17">
    <source>
        <dbReference type="RuleBase" id="RU000382"/>
    </source>
</evidence>
<evidence type="ECO:0000256" key="8">
    <source>
        <dbReference type="ARBA" id="ARBA00022919"/>
    </source>
</evidence>
<dbReference type="Gene3D" id="6.10.140.2150">
    <property type="match status" value="1"/>
</dbReference>
<sequence>MDLLNIHSLKELKNIMDTPIDLGKHKPLVLIGGFIGSTVVCTMIYNHFKQNVPLQRRIKEYVFKVFRKVPIVKRKVEEERIKTLENFKEEFLKMTSDIQEFPSLPTKGLKKDEVMALSKMCLKTGEFKWEDGKQSGTVYNGDEELTKLISNVYQLYAWSNPLHPDTFPGVRKMEAEIVRMTCNLFNGNRDSVGCVTSGGTESIILAVKAYRDYGRNVLGIDKPVIVVPQTAHAAFDKAAEILDIHIRHVKVDPITKRVNMRAMKSAICSRTVLLVGSAPQFPHGSMDPIPDIAALGIRYGIPVHVDACLGGFLICFAKEAGFSLPYDFDFCVEGVTSISADTHKYGYAPKGTSVLLYSKHEYRSHQWFTVTDWPGGVYATACIGGSRSGAVIAACWASLMYYGMDGYVEATRKIMETTKYIVNGLKNINGIEIVGEPDVSVVAFDSPIFNIYHVFDGLKKKGWNLNALQFPSCIHLCVTLLTTQPGKADEFVNDIEELAQELIANPRPDEGGSAALYGMAQSIPDRKVIDVICQAYLDSIYVTKDTA</sequence>
<dbReference type="FunFam" id="3.40.640.10:FF:000020">
    <property type="entry name" value="sphingosine-1-phosphate lyase 1"/>
    <property type="match status" value="1"/>
</dbReference>
<evidence type="ECO:0000256" key="13">
    <source>
        <dbReference type="ARBA" id="ARBA00038302"/>
    </source>
</evidence>
<keyword evidence="6" id="KW-0256">Endoplasmic reticulum</keyword>